<gene>
    <name evidence="1" type="ORF">KUDE01_010269</name>
</gene>
<name>A0AAD9F7Y2_DISEL</name>
<dbReference type="AlphaFoldDB" id="A0AAD9F7Y2"/>
<proteinExistence type="predicted"/>
<organism evidence="1 2">
    <name type="scientific">Dissostichus eleginoides</name>
    <name type="common">Patagonian toothfish</name>
    <name type="synonym">Dissostichus amissus</name>
    <dbReference type="NCBI Taxonomy" id="100907"/>
    <lineage>
        <taxon>Eukaryota</taxon>
        <taxon>Metazoa</taxon>
        <taxon>Chordata</taxon>
        <taxon>Craniata</taxon>
        <taxon>Vertebrata</taxon>
        <taxon>Euteleostomi</taxon>
        <taxon>Actinopterygii</taxon>
        <taxon>Neopterygii</taxon>
        <taxon>Teleostei</taxon>
        <taxon>Neoteleostei</taxon>
        <taxon>Acanthomorphata</taxon>
        <taxon>Eupercaria</taxon>
        <taxon>Perciformes</taxon>
        <taxon>Notothenioidei</taxon>
        <taxon>Nototheniidae</taxon>
        <taxon>Dissostichus</taxon>
    </lineage>
</organism>
<feature type="non-terminal residue" evidence="1">
    <location>
        <position position="1"/>
    </location>
</feature>
<evidence type="ECO:0000313" key="1">
    <source>
        <dbReference type="EMBL" id="KAK1891441.1"/>
    </source>
</evidence>
<dbReference type="EMBL" id="JASDAP010000015">
    <property type="protein sequence ID" value="KAK1891441.1"/>
    <property type="molecule type" value="Genomic_DNA"/>
</dbReference>
<dbReference type="Proteomes" id="UP001228049">
    <property type="component" value="Unassembled WGS sequence"/>
</dbReference>
<sequence>MLCATHDRSPATTCPTDCLPPLCPLTSSCSITRYQWAVFVFTLSQLQLQTPTCLRENKQTFKGVTEVLEVTLTVSVQVYKCKEMSAKGSLTKSLVLTVITSVSRLRNGTAMGKRKLLISSLSLTCLQLQGGEGAGRSRHDTPRLAVCHLKFSISSLLQESSRTRDVREVRSLMTSKKTLQGVNSLKLKRCHQTELKVLVALCVSVNPTISQWQHSTSKQHELGVEPTLKEKITPNIDKAPRCMAVRPLVMLTALCYYR</sequence>
<keyword evidence="2" id="KW-1185">Reference proteome</keyword>
<accession>A0AAD9F7Y2</accession>
<reference evidence="1" key="1">
    <citation type="submission" date="2023-04" db="EMBL/GenBank/DDBJ databases">
        <title>Chromosome-level genome of Chaenocephalus aceratus.</title>
        <authorList>
            <person name="Park H."/>
        </authorList>
    </citation>
    <scope>NUCLEOTIDE SEQUENCE</scope>
    <source>
        <strain evidence="1">DE</strain>
        <tissue evidence="1">Muscle</tissue>
    </source>
</reference>
<comment type="caution">
    <text evidence="1">The sequence shown here is derived from an EMBL/GenBank/DDBJ whole genome shotgun (WGS) entry which is preliminary data.</text>
</comment>
<evidence type="ECO:0000313" key="2">
    <source>
        <dbReference type="Proteomes" id="UP001228049"/>
    </source>
</evidence>
<protein>
    <submittedName>
        <fullName evidence="1">Protein SENSITIVE TO PROTON RHIZOTOXICITY 1</fullName>
    </submittedName>
</protein>